<evidence type="ECO:0000256" key="1">
    <source>
        <dbReference type="SAM" id="MobiDB-lite"/>
    </source>
</evidence>
<organism evidence="2 3">
    <name type="scientific">Bacillus toyonensis</name>
    <dbReference type="NCBI Taxonomy" id="155322"/>
    <lineage>
        <taxon>Bacteria</taxon>
        <taxon>Bacillati</taxon>
        <taxon>Bacillota</taxon>
        <taxon>Bacilli</taxon>
        <taxon>Bacillales</taxon>
        <taxon>Bacillaceae</taxon>
        <taxon>Bacillus</taxon>
        <taxon>Bacillus cereus group</taxon>
    </lineage>
</organism>
<dbReference type="EMBL" id="NUAP01000064">
    <property type="protein sequence ID" value="PEN83188.1"/>
    <property type="molecule type" value="Genomic_DNA"/>
</dbReference>
<comment type="caution">
    <text evidence="2">The sequence shown here is derived from an EMBL/GenBank/DDBJ whole genome shotgun (WGS) entry which is preliminary data.</text>
</comment>
<accession>A0AB36SWU4</accession>
<feature type="region of interest" description="Disordered" evidence="1">
    <location>
        <begin position="1"/>
        <end position="22"/>
    </location>
</feature>
<protein>
    <submittedName>
        <fullName evidence="2">Uncharacterized protein</fullName>
    </submittedName>
</protein>
<evidence type="ECO:0000313" key="2">
    <source>
        <dbReference type="EMBL" id="PEN83188.1"/>
    </source>
</evidence>
<name>A0AB36SWU4_9BACI</name>
<reference evidence="2 3" key="1">
    <citation type="submission" date="2017-09" db="EMBL/GenBank/DDBJ databases">
        <title>Large-scale bioinformatics analysis of Bacillus genomes uncovers conserved roles of natural products in bacterial physiology.</title>
        <authorList>
            <consortium name="Agbiome Team Llc"/>
            <person name="Bleich R.M."/>
            <person name="Kirk G.J."/>
            <person name="Santa Maria K.C."/>
            <person name="Allen S.E."/>
            <person name="Farag S."/>
            <person name="Shank E.A."/>
            <person name="Bowers A."/>
        </authorList>
    </citation>
    <scope>NUCLEOTIDE SEQUENCE [LARGE SCALE GENOMIC DNA]</scope>
    <source>
        <strain evidence="2 3">AFS027629</strain>
    </source>
</reference>
<dbReference type="Proteomes" id="UP000220078">
    <property type="component" value="Unassembled WGS sequence"/>
</dbReference>
<evidence type="ECO:0000313" key="3">
    <source>
        <dbReference type="Proteomes" id="UP000220078"/>
    </source>
</evidence>
<proteinExistence type="predicted"/>
<feature type="compositionally biased region" description="Basic and acidic residues" evidence="1">
    <location>
        <begin position="7"/>
        <end position="21"/>
    </location>
</feature>
<gene>
    <name evidence="2" type="ORF">CN551_28900</name>
</gene>
<dbReference type="AlphaFoldDB" id="A0AB36SWU4"/>
<sequence>MAHTTTWRKESGYDNETKIKQENPNVVTRRMREIDASRTEKQELSDRLGEARSKYGNDFILVNEGSEDDPNWKIIHQPMARGSAGIKEEDIFDRWL</sequence>